<dbReference type="Gene3D" id="3.30.40.10">
    <property type="entry name" value="Zinc/RING finger domain, C3HC4 (zinc finger)"/>
    <property type="match status" value="1"/>
</dbReference>
<dbReference type="STRING" id="63057.A0A2P5G0F8"/>
<dbReference type="PANTHER" id="PTHR15710:SF243">
    <property type="entry name" value="E3 UBIQUITIN-PROTEIN LIGASE PRAJA-2 ISOFORM X1"/>
    <property type="match status" value="1"/>
</dbReference>
<dbReference type="CDD" id="cd16667">
    <property type="entry name" value="RING-H2_RNF126-like"/>
    <property type="match status" value="1"/>
</dbReference>
<keyword evidence="4" id="KW-0479">Metal-binding</keyword>
<dbReference type="Proteomes" id="UP000237000">
    <property type="component" value="Unassembled WGS sequence"/>
</dbReference>
<feature type="domain" description="RING-type" evidence="10">
    <location>
        <begin position="180"/>
        <end position="221"/>
    </location>
</feature>
<gene>
    <name evidence="11" type="ORF">TorRG33x02_007300</name>
</gene>
<evidence type="ECO:0000256" key="1">
    <source>
        <dbReference type="ARBA" id="ARBA00000900"/>
    </source>
</evidence>
<dbReference type="InterPro" id="IPR001841">
    <property type="entry name" value="Znf_RING"/>
</dbReference>
<keyword evidence="3" id="KW-0808">Transferase</keyword>
<keyword evidence="5 8" id="KW-0863">Zinc-finger</keyword>
<feature type="region of interest" description="Disordered" evidence="9">
    <location>
        <begin position="222"/>
        <end position="260"/>
    </location>
</feature>
<keyword evidence="12" id="KW-1185">Reference proteome</keyword>
<proteinExistence type="predicted"/>
<dbReference type="GO" id="GO:0005737">
    <property type="term" value="C:cytoplasm"/>
    <property type="evidence" value="ECO:0007669"/>
    <property type="project" value="TreeGrafter"/>
</dbReference>
<evidence type="ECO:0000256" key="7">
    <source>
        <dbReference type="ARBA" id="ARBA00022833"/>
    </source>
</evidence>
<evidence type="ECO:0000256" key="8">
    <source>
        <dbReference type="PROSITE-ProRule" id="PRU00175"/>
    </source>
</evidence>
<evidence type="ECO:0000259" key="10">
    <source>
        <dbReference type="PROSITE" id="PS50089"/>
    </source>
</evidence>
<dbReference type="SMART" id="SM00184">
    <property type="entry name" value="RING"/>
    <property type="match status" value="1"/>
</dbReference>
<dbReference type="FunFam" id="3.30.40.10:FF:000022">
    <property type="entry name" value="E3 ubiquitin-protein ligase RING1-like"/>
    <property type="match status" value="1"/>
</dbReference>
<name>A0A2P5G0F8_TREOI</name>
<dbReference type="InterPro" id="IPR013083">
    <property type="entry name" value="Znf_RING/FYVE/PHD"/>
</dbReference>
<dbReference type="EC" id="2.3.2.27" evidence="2"/>
<feature type="compositionally biased region" description="Basic and acidic residues" evidence="9">
    <location>
        <begin position="246"/>
        <end position="256"/>
    </location>
</feature>
<evidence type="ECO:0000256" key="6">
    <source>
        <dbReference type="ARBA" id="ARBA00022786"/>
    </source>
</evidence>
<evidence type="ECO:0000313" key="12">
    <source>
        <dbReference type="Proteomes" id="UP000237000"/>
    </source>
</evidence>
<dbReference type="AlphaFoldDB" id="A0A2P5G0F8"/>
<reference evidence="12" key="1">
    <citation type="submission" date="2016-06" db="EMBL/GenBank/DDBJ databases">
        <title>Parallel loss of symbiosis genes in relatives of nitrogen-fixing non-legume Parasponia.</title>
        <authorList>
            <person name="Van Velzen R."/>
            <person name="Holmer R."/>
            <person name="Bu F."/>
            <person name="Rutten L."/>
            <person name="Van Zeijl A."/>
            <person name="Liu W."/>
            <person name="Santuari L."/>
            <person name="Cao Q."/>
            <person name="Sharma T."/>
            <person name="Shen D."/>
            <person name="Roswanjaya Y."/>
            <person name="Wardhani T."/>
            <person name="Kalhor M.S."/>
            <person name="Jansen J."/>
            <person name="Van den Hoogen J."/>
            <person name="Gungor B."/>
            <person name="Hartog M."/>
            <person name="Hontelez J."/>
            <person name="Verver J."/>
            <person name="Yang W.-C."/>
            <person name="Schijlen E."/>
            <person name="Repin R."/>
            <person name="Schilthuizen M."/>
            <person name="Schranz E."/>
            <person name="Heidstra R."/>
            <person name="Miyata K."/>
            <person name="Fedorova E."/>
            <person name="Kohlen W."/>
            <person name="Bisseling T."/>
            <person name="Smit S."/>
            <person name="Geurts R."/>
        </authorList>
    </citation>
    <scope>NUCLEOTIDE SEQUENCE [LARGE SCALE GENOMIC DNA]</scope>
    <source>
        <strain evidence="12">cv. RG33-2</strain>
    </source>
</reference>
<dbReference type="GO" id="GO:0008270">
    <property type="term" value="F:zinc ion binding"/>
    <property type="evidence" value="ECO:0007669"/>
    <property type="project" value="UniProtKB-KW"/>
</dbReference>
<dbReference type="PANTHER" id="PTHR15710">
    <property type="entry name" value="E3 UBIQUITIN-PROTEIN LIGASE PRAJA"/>
    <property type="match status" value="1"/>
</dbReference>
<dbReference type="PROSITE" id="PS50089">
    <property type="entry name" value="ZF_RING_2"/>
    <property type="match status" value="1"/>
</dbReference>
<comment type="catalytic activity">
    <reaction evidence="1">
        <text>S-ubiquitinyl-[E2 ubiquitin-conjugating enzyme]-L-cysteine + [acceptor protein]-L-lysine = [E2 ubiquitin-conjugating enzyme]-L-cysteine + N(6)-ubiquitinyl-[acceptor protein]-L-lysine.</text>
        <dbReference type="EC" id="2.3.2.27"/>
    </reaction>
</comment>
<dbReference type="EMBL" id="JXTC01000002">
    <property type="protein sequence ID" value="POO03525.1"/>
    <property type="molecule type" value="Genomic_DNA"/>
</dbReference>
<dbReference type="GO" id="GO:0016567">
    <property type="term" value="P:protein ubiquitination"/>
    <property type="evidence" value="ECO:0007669"/>
    <property type="project" value="TreeGrafter"/>
</dbReference>
<protein>
    <recommendedName>
        <fullName evidence="2">RING-type E3 ubiquitin transferase</fullName>
        <ecNumber evidence="2">2.3.2.27</ecNumber>
    </recommendedName>
</protein>
<evidence type="ECO:0000313" key="11">
    <source>
        <dbReference type="EMBL" id="POO03525.1"/>
    </source>
</evidence>
<dbReference type="InParanoid" id="A0A2P5G0F8"/>
<dbReference type="Pfam" id="PF13639">
    <property type="entry name" value="zf-RING_2"/>
    <property type="match status" value="1"/>
</dbReference>
<evidence type="ECO:0000256" key="3">
    <source>
        <dbReference type="ARBA" id="ARBA00022679"/>
    </source>
</evidence>
<evidence type="ECO:0000256" key="9">
    <source>
        <dbReference type="SAM" id="MobiDB-lite"/>
    </source>
</evidence>
<dbReference type="OrthoDB" id="8062037at2759"/>
<dbReference type="GO" id="GO:0061630">
    <property type="term" value="F:ubiquitin protein ligase activity"/>
    <property type="evidence" value="ECO:0007669"/>
    <property type="project" value="UniProtKB-EC"/>
</dbReference>
<sequence>MSTSANFSGESSSNSNSGAATPKRFVVLAESASSPPPTCPHCNLLNQEPQQESTIPQDSAYFSTTTNPQSSRIFSGTFRRQPDEDSAIGLPLRFRPFPFLLRYFLRLIDNGFRMIRTDFRLEDGRDVGLRLRRILGRYIDEVLQHVGTTRGPPPAPQSAIEKLPTVGVSEEMSSSEWSQCAVCTEKFERGEEMTELPCNHVYHKDCVLPWLELHNTCPVCRKGLPSDDTDSESGTCRQPMRRRRSSVFERDQRDPGDAGSDEDNWRFLRLTLVFRFRLSEDEESVL</sequence>
<evidence type="ECO:0000256" key="2">
    <source>
        <dbReference type="ARBA" id="ARBA00012483"/>
    </source>
</evidence>
<comment type="caution">
    <text evidence="11">The sequence shown here is derived from an EMBL/GenBank/DDBJ whole genome shotgun (WGS) entry which is preliminary data.</text>
</comment>
<organism evidence="11 12">
    <name type="scientific">Trema orientale</name>
    <name type="common">Charcoal tree</name>
    <name type="synonym">Celtis orientalis</name>
    <dbReference type="NCBI Taxonomy" id="63057"/>
    <lineage>
        <taxon>Eukaryota</taxon>
        <taxon>Viridiplantae</taxon>
        <taxon>Streptophyta</taxon>
        <taxon>Embryophyta</taxon>
        <taxon>Tracheophyta</taxon>
        <taxon>Spermatophyta</taxon>
        <taxon>Magnoliopsida</taxon>
        <taxon>eudicotyledons</taxon>
        <taxon>Gunneridae</taxon>
        <taxon>Pentapetalae</taxon>
        <taxon>rosids</taxon>
        <taxon>fabids</taxon>
        <taxon>Rosales</taxon>
        <taxon>Cannabaceae</taxon>
        <taxon>Trema</taxon>
    </lineage>
</organism>
<dbReference type="SUPFAM" id="SSF57850">
    <property type="entry name" value="RING/U-box"/>
    <property type="match status" value="1"/>
</dbReference>
<keyword evidence="6" id="KW-0833">Ubl conjugation pathway</keyword>
<evidence type="ECO:0000256" key="5">
    <source>
        <dbReference type="ARBA" id="ARBA00022771"/>
    </source>
</evidence>
<evidence type="ECO:0000256" key="4">
    <source>
        <dbReference type="ARBA" id="ARBA00022723"/>
    </source>
</evidence>
<feature type="region of interest" description="Disordered" evidence="9">
    <location>
        <begin position="1"/>
        <end position="20"/>
    </location>
</feature>
<keyword evidence="7" id="KW-0862">Zinc</keyword>
<accession>A0A2P5G0F8</accession>